<dbReference type="PANTHER" id="PTHR46558:SF11">
    <property type="entry name" value="HTH-TYPE TRANSCRIPTIONAL REGULATOR XRE"/>
    <property type="match status" value="1"/>
</dbReference>
<dbReference type="Pfam" id="PF01381">
    <property type="entry name" value="HTH_3"/>
    <property type="match status" value="1"/>
</dbReference>
<evidence type="ECO:0000259" key="2">
    <source>
        <dbReference type="PROSITE" id="PS50943"/>
    </source>
</evidence>
<dbReference type="EMBL" id="AJAQ01000014">
    <property type="protein sequence ID" value="EOH94702.1"/>
    <property type="molecule type" value="Genomic_DNA"/>
</dbReference>
<dbReference type="HOGENOM" id="CLU_133814_0_0_9"/>
<dbReference type="RefSeq" id="WP_010756630.1">
    <property type="nucleotide sequence ID" value="NZ_ASWD01000006.1"/>
</dbReference>
<dbReference type="Proteomes" id="UP000013782">
    <property type="component" value="Unassembled WGS sequence"/>
</dbReference>
<dbReference type="PROSITE" id="PS50943">
    <property type="entry name" value="HTH_CROC1"/>
    <property type="match status" value="1"/>
</dbReference>
<dbReference type="SMART" id="SM00530">
    <property type="entry name" value="HTH_XRE"/>
    <property type="match status" value="1"/>
</dbReference>
<dbReference type="OrthoDB" id="9805856at2"/>
<evidence type="ECO:0000313" key="4">
    <source>
        <dbReference type="Proteomes" id="UP000013782"/>
    </source>
</evidence>
<accession>R2QE03</accession>
<dbReference type="InterPro" id="IPR037914">
    <property type="entry name" value="SpoVT-AbrB_sf"/>
</dbReference>
<evidence type="ECO:0000256" key="1">
    <source>
        <dbReference type="ARBA" id="ARBA00023125"/>
    </source>
</evidence>
<protein>
    <recommendedName>
        <fullName evidence="2">HTH cro/C1-type domain-containing protein</fullName>
    </recommendedName>
</protein>
<name>R2QE03_9ENTE</name>
<feature type="domain" description="HTH cro/C1-type" evidence="2">
    <location>
        <begin position="12"/>
        <end position="66"/>
    </location>
</feature>
<keyword evidence="4" id="KW-1185">Reference proteome</keyword>
<dbReference type="AlphaFoldDB" id="R2QE03"/>
<dbReference type="PATRIC" id="fig|1158607.3.peg.1593"/>
<dbReference type="CDD" id="cd00093">
    <property type="entry name" value="HTH_XRE"/>
    <property type="match status" value="1"/>
</dbReference>
<dbReference type="STRING" id="160454.RV10_GL001726"/>
<gene>
    <name evidence="3" type="ORF">UAU_01624</name>
</gene>
<dbReference type="SUPFAM" id="SSF47413">
    <property type="entry name" value="lambda repressor-like DNA-binding domains"/>
    <property type="match status" value="1"/>
</dbReference>
<keyword evidence="1" id="KW-0238">DNA-binding</keyword>
<proteinExistence type="predicted"/>
<dbReference type="SUPFAM" id="SSF89447">
    <property type="entry name" value="AbrB/MazE/MraZ-like"/>
    <property type="match status" value="1"/>
</dbReference>
<comment type="caution">
    <text evidence="3">The sequence shown here is derived from an EMBL/GenBank/DDBJ whole genome shotgun (WGS) entry which is preliminary data.</text>
</comment>
<organism evidence="3 4">
    <name type="scientific">Enterococcus pallens ATCC BAA-351</name>
    <dbReference type="NCBI Taxonomy" id="1158607"/>
    <lineage>
        <taxon>Bacteria</taxon>
        <taxon>Bacillati</taxon>
        <taxon>Bacillota</taxon>
        <taxon>Bacilli</taxon>
        <taxon>Lactobacillales</taxon>
        <taxon>Enterococcaceae</taxon>
        <taxon>Enterococcus</taxon>
    </lineage>
</organism>
<dbReference type="PANTHER" id="PTHR46558">
    <property type="entry name" value="TRACRIPTIONAL REGULATORY PROTEIN-RELATED-RELATED"/>
    <property type="match status" value="1"/>
</dbReference>
<evidence type="ECO:0000313" key="3">
    <source>
        <dbReference type="EMBL" id="EOH94702.1"/>
    </source>
</evidence>
<dbReference type="eggNOG" id="COG1476">
    <property type="taxonomic scope" value="Bacteria"/>
</dbReference>
<reference evidence="3 4" key="1">
    <citation type="submission" date="2013-02" db="EMBL/GenBank/DDBJ databases">
        <title>The Genome Sequence of Enterococcus pallens BAA-351.</title>
        <authorList>
            <consortium name="The Broad Institute Genome Sequencing Platform"/>
            <consortium name="The Broad Institute Genome Sequencing Center for Infectious Disease"/>
            <person name="Earl A.M."/>
            <person name="Gilmore M.S."/>
            <person name="Lebreton F."/>
            <person name="Walker B."/>
            <person name="Young S.K."/>
            <person name="Zeng Q."/>
            <person name="Gargeya S."/>
            <person name="Fitzgerald M."/>
            <person name="Haas B."/>
            <person name="Abouelleil A."/>
            <person name="Alvarado L."/>
            <person name="Arachchi H.M."/>
            <person name="Berlin A.M."/>
            <person name="Chapman S.B."/>
            <person name="Dewar J."/>
            <person name="Goldberg J."/>
            <person name="Griggs A."/>
            <person name="Gujja S."/>
            <person name="Hansen M."/>
            <person name="Howarth C."/>
            <person name="Imamovic A."/>
            <person name="Larimer J."/>
            <person name="McCowan C."/>
            <person name="Murphy C."/>
            <person name="Neiman D."/>
            <person name="Pearson M."/>
            <person name="Priest M."/>
            <person name="Roberts A."/>
            <person name="Saif S."/>
            <person name="Shea T."/>
            <person name="Sisk P."/>
            <person name="Sykes S."/>
            <person name="Wortman J."/>
            <person name="Nusbaum C."/>
            <person name="Birren B."/>
        </authorList>
    </citation>
    <scope>NUCLEOTIDE SEQUENCE [LARGE SCALE GENOMIC DNA]</scope>
    <source>
        <strain evidence="3 4">ATCC BAA-351</strain>
    </source>
</reference>
<dbReference type="GO" id="GO:0003677">
    <property type="term" value="F:DNA binding"/>
    <property type="evidence" value="ECO:0007669"/>
    <property type="project" value="UniProtKB-KW"/>
</dbReference>
<sequence>MSRIKSNISANLNYLRIQNRMSQEEIAERLGVTRQAVAKWEKGVSLPDVVNCTLLAELFNVSLNDFVNYDSKQTGVPIPPKGKHFFGTVKINDRGQIVLPKKAQETLAYQTGDTLVVLGESNPLTAGIALLSSEVFFRLAEQSTVRLFDEKQLLTESKKKVEEEK</sequence>
<dbReference type="InterPro" id="IPR001387">
    <property type="entry name" value="Cro/C1-type_HTH"/>
</dbReference>
<dbReference type="InterPro" id="IPR010982">
    <property type="entry name" value="Lambda_DNA-bd_dom_sf"/>
</dbReference>
<dbReference type="Gene3D" id="1.10.260.40">
    <property type="entry name" value="lambda repressor-like DNA-binding domains"/>
    <property type="match status" value="1"/>
</dbReference>